<dbReference type="Proteomes" id="UP000005496">
    <property type="component" value="Unassembled WGS sequence"/>
</dbReference>
<dbReference type="InterPro" id="IPR001387">
    <property type="entry name" value="Cro/C1-type_HTH"/>
</dbReference>
<evidence type="ECO:0000313" key="3">
    <source>
        <dbReference type="Proteomes" id="UP000005496"/>
    </source>
</evidence>
<protein>
    <submittedName>
        <fullName evidence="2">Transcriptional regulator, XRE family</fullName>
    </submittedName>
</protein>
<dbReference type="Pfam" id="PF01381">
    <property type="entry name" value="HTH_3"/>
    <property type="match status" value="1"/>
</dbReference>
<dbReference type="AlphaFoldDB" id="D6SK01"/>
<evidence type="ECO:0000313" key="2">
    <source>
        <dbReference type="EMBL" id="EFI36204.1"/>
    </source>
</evidence>
<dbReference type="SMART" id="SM00530">
    <property type="entry name" value="HTH_XRE"/>
    <property type="match status" value="1"/>
</dbReference>
<accession>D6SK01</accession>
<dbReference type="PROSITE" id="PS50943">
    <property type="entry name" value="HTH_CROC1"/>
    <property type="match status" value="1"/>
</dbReference>
<proteinExistence type="predicted"/>
<dbReference type="eggNOG" id="COG1396">
    <property type="taxonomic scope" value="Bacteria"/>
</dbReference>
<name>D6SK01_9BACT</name>
<dbReference type="GO" id="GO:0003677">
    <property type="term" value="F:DNA binding"/>
    <property type="evidence" value="ECO:0007669"/>
    <property type="project" value="InterPro"/>
</dbReference>
<evidence type="ECO:0000259" key="1">
    <source>
        <dbReference type="PROSITE" id="PS50943"/>
    </source>
</evidence>
<dbReference type="CDD" id="cd00093">
    <property type="entry name" value="HTH_XRE"/>
    <property type="match status" value="1"/>
</dbReference>
<dbReference type="Gene3D" id="1.10.260.40">
    <property type="entry name" value="lambda repressor-like DNA-binding domains"/>
    <property type="match status" value="1"/>
</dbReference>
<keyword evidence="3" id="KW-1185">Reference proteome</keyword>
<reference evidence="2" key="1">
    <citation type="submission" date="2010-05" db="EMBL/GenBank/DDBJ databases">
        <title>The draft genome of Desulfonatronospira thiodismutans ASO3-1.</title>
        <authorList>
            <consortium name="US DOE Joint Genome Institute (JGI-PGF)"/>
            <person name="Lucas S."/>
            <person name="Copeland A."/>
            <person name="Lapidus A."/>
            <person name="Cheng J.-F."/>
            <person name="Bruce D."/>
            <person name="Goodwin L."/>
            <person name="Pitluck S."/>
            <person name="Chertkov O."/>
            <person name="Brettin T."/>
            <person name="Detter J.C."/>
            <person name="Han C."/>
            <person name="Land M.L."/>
            <person name="Hauser L."/>
            <person name="Kyrpides N."/>
            <person name="Mikhailova N."/>
            <person name="Muyzer G."/>
            <person name="Woyke T."/>
        </authorList>
    </citation>
    <scope>NUCLEOTIDE SEQUENCE [LARGE SCALE GENOMIC DNA]</scope>
    <source>
        <strain evidence="2">ASO3-1</strain>
    </source>
</reference>
<organism evidence="2 3">
    <name type="scientific">Desulfonatronospira thiodismutans ASO3-1</name>
    <dbReference type="NCBI Taxonomy" id="555779"/>
    <lineage>
        <taxon>Bacteria</taxon>
        <taxon>Pseudomonadati</taxon>
        <taxon>Thermodesulfobacteriota</taxon>
        <taxon>Desulfovibrionia</taxon>
        <taxon>Desulfovibrionales</taxon>
        <taxon>Desulfonatronovibrionaceae</taxon>
        <taxon>Desulfonatronospira</taxon>
    </lineage>
</organism>
<dbReference type="InterPro" id="IPR010982">
    <property type="entry name" value="Lambda_DNA-bd_dom_sf"/>
</dbReference>
<dbReference type="EMBL" id="ACJN02000001">
    <property type="protein sequence ID" value="EFI36204.1"/>
    <property type="molecule type" value="Genomic_DNA"/>
</dbReference>
<gene>
    <name evidence="2" type="ORF">Dthio_PD3661</name>
</gene>
<comment type="caution">
    <text evidence="2">The sequence shown here is derived from an EMBL/GenBank/DDBJ whole genome shotgun (WGS) entry which is preliminary data.</text>
</comment>
<dbReference type="SUPFAM" id="SSF47413">
    <property type="entry name" value="lambda repressor-like DNA-binding domains"/>
    <property type="match status" value="1"/>
</dbReference>
<sequence>MCKMAEPEYQPVLHDQKAFLEKAMKRKGFKEAYEELEDEYVLVRELLAARVRVGLTQEEVAELMGTTKSAVSRLEAAGKHAPSVATLKKYAHAVGCHLEIKLVPDARPTKPSTRTARKRSAG</sequence>
<feature type="domain" description="HTH cro/C1-type" evidence="1">
    <location>
        <begin position="46"/>
        <end position="101"/>
    </location>
</feature>